<evidence type="ECO:0000313" key="2">
    <source>
        <dbReference type="Proteomes" id="UP000095237"/>
    </source>
</evidence>
<accession>A0A1E5IKH2</accession>
<dbReference type="InterPro" id="IPR036069">
    <property type="entry name" value="DUF34/NIF3_sf"/>
</dbReference>
<dbReference type="SUPFAM" id="SSF102705">
    <property type="entry name" value="NIF3 (NGG1p interacting factor 3)-like"/>
    <property type="match status" value="1"/>
</dbReference>
<dbReference type="AlphaFoldDB" id="A0A1E5IKH2"/>
<sequence>MRLKDIHNLFIKEGIESDPRGLNVVELDLLKRKEEYGDLLDEKKENYDIESLTNPYYDSRILYGDENTEVKTVMVGIDIESQEILLAKQLINSGTKIDLVIAHHPEGYAYSTFYGVLGMQADILSKQGIPINITEKIVSKRMEEVRRSVLSQNSERVYDAAKLLNIPLMTAHSVADNHVAAFLQNEINVLNPMYLKTIIELLNKYPEYKHASKIGHKPFILNGSDYSHCGKVFVDMTGGTEGPLESFEKLETAGVGTIVSMHLSHKAVKVAEEHHLNVILAGHISSDNLGLNLLFDKLEKRALEKFEFIECSGFRRFRR</sequence>
<dbReference type="Proteomes" id="UP000095237">
    <property type="component" value="Unassembled WGS sequence"/>
</dbReference>
<comment type="caution">
    <text evidence="1">The sequence shown here is derived from an EMBL/GenBank/DDBJ whole genome shotgun (WGS) entry which is preliminary data.</text>
</comment>
<protein>
    <submittedName>
        <fullName evidence="1">NGG1p interacting factor NIF3</fullName>
    </submittedName>
</protein>
<proteinExistence type="predicted"/>
<evidence type="ECO:0000313" key="1">
    <source>
        <dbReference type="EMBL" id="OEG70643.1"/>
    </source>
</evidence>
<keyword evidence="2" id="KW-1185">Reference proteome</keyword>
<name>A0A1E5IKH2_ENDTX</name>
<reference evidence="1 2" key="1">
    <citation type="submission" date="2015-11" db="EMBL/GenBank/DDBJ databases">
        <title>Evidence for parallel genomic evolution in an endosymbiosis of termite gut flagellates.</title>
        <authorList>
            <person name="Zheng H."/>
        </authorList>
    </citation>
    <scope>NUCLEOTIDE SEQUENCE [LARGE SCALE GENOMIC DNA]</scope>
    <source>
        <strain evidence="1 2">CET450</strain>
    </source>
</reference>
<organism evidence="1 2">
    <name type="scientific">Endomicrobium trichonymphae</name>
    <dbReference type="NCBI Taxonomy" id="1408204"/>
    <lineage>
        <taxon>Bacteria</taxon>
        <taxon>Pseudomonadati</taxon>
        <taxon>Elusimicrobiota</taxon>
        <taxon>Endomicrobiia</taxon>
        <taxon>Endomicrobiales</taxon>
        <taxon>Endomicrobiaceae</taxon>
        <taxon>Candidatus Endomicrobiellum</taxon>
    </lineage>
</organism>
<dbReference type="EMBL" id="LNVX01000291">
    <property type="protein sequence ID" value="OEG70643.1"/>
    <property type="molecule type" value="Genomic_DNA"/>
</dbReference>
<gene>
    <name evidence="1" type="ORF">ATZ36_16785</name>
</gene>